<dbReference type="RefSeq" id="WP_344929549.1">
    <property type="nucleotide sequence ID" value="NZ_BAABCW010000017.1"/>
</dbReference>
<organism evidence="1 2">
    <name type="scientific">Aquimarina addita</name>
    <dbReference type="NCBI Taxonomy" id="870485"/>
    <lineage>
        <taxon>Bacteria</taxon>
        <taxon>Pseudomonadati</taxon>
        <taxon>Bacteroidota</taxon>
        <taxon>Flavobacteriia</taxon>
        <taxon>Flavobacteriales</taxon>
        <taxon>Flavobacteriaceae</taxon>
        <taxon>Aquimarina</taxon>
    </lineage>
</organism>
<dbReference type="EMBL" id="BAABCW010000017">
    <property type="protein sequence ID" value="GAA3517377.1"/>
    <property type="molecule type" value="Genomic_DNA"/>
</dbReference>
<proteinExistence type="predicted"/>
<gene>
    <name evidence="1" type="ORF">GCM10022393_34370</name>
</gene>
<evidence type="ECO:0000313" key="2">
    <source>
        <dbReference type="Proteomes" id="UP001500459"/>
    </source>
</evidence>
<keyword evidence="2" id="KW-1185">Reference proteome</keyword>
<name>A0ABP6USN9_9FLAO</name>
<evidence type="ECO:0000313" key="1">
    <source>
        <dbReference type="EMBL" id="GAA3517377.1"/>
    </source>
</evidence>
<comment type="caution">
    <text evidence="1">The sequence shown here is derived from an EMBL/GenBank/DDBJ whole genome shotgun (WGS) entry which is preliminary data.</text>
</comment>
<accession>A0ABP6USN9</accession>
<protein>
    <submittedName>
        <fullName evidence="1">Uncharacterized protein</fullName>
    </submittedName>
</protein>
<dbReference type="Proteomes" id="UP001500459">
    <property type="component" value="Unassembled WGS sequence"/>
</dbReference>
<reference evidence="2" key="1">
    <citation type="journal article" date="2019" name="Int. J. Syst. Evol. Microbiol.">
        <title>The Global Catalogue of Microorganisms (GCM) 10K type strain sequencing project: providing services to taxonomists for standard genome sequencing and annotation.</title>
        <authorList>
            <consortium name="The Broad Institute Genomics Platform"/>
            <consortium name="The Broad Institute Genome Sequencing Center for Infectious Disease"/>
            <person name="Wu L."/>
            <person name="Ma J."/>
        </authorList>
    </citation>
    <scope>NUCLEOTIDE SEQUENCE [LARGE SCALE GENOMIC DNA]</scope>
    <source>
        <strain evidence="2">JCM 17106</strain>
    </source>
</reference>
<sequence>MNEILNQRNPNEIAEYFSSIQIRYGFKFDFSLESLEKEVDRFLEENSNLSEYTQTIIESLLTAYVGETICRLYNGKWCGEFCGPLNKTGSNYYLCWIEIGDFKYKPSQFIGYYLGNGKKSEGSFYDYLHNRDTSKGIFTDLLGGGLLKRIESER</sequence>